<sequence>MKNDFYKYALYEFYQLSNNCFLSERLNEGLIKSYDVRNVCKFLNDKMQFPCVCNAKVLHHNTYESKKKALSEDEFVEIILNDDFKSVMQYENVVKMCYNLLGWFTGIIMVKIMQRNGGYKTYAFFRGEPYKKGNEYVDCFFSEDSDYELKKFLIANARQIYQVSLIIEEKFPIKQYKYDAGETFYHKTDKIYIDKIKMQGLVPKSRFNYPSRIYLTNNIEDLDDSLLNVNKETILKIKLKRGQKLYVDPRSPGFFTYDNISPDEIEII</sequence>
<reference evidence="1 2" key="1">
    <citation type="submission" date="2023-11" db="EMBL/GenBank/DDBJ databases">
        <authorList>
            <person name="Cook R."/>
            <person name="Crisci M."/>
            <person name="Pye H."/>
            <person name="Adriaenssens E."/>
            <person name="Santini J."/>
        </authorList>
    </citation>
    <scope>NUCLEOTIDE SEQUENCE [LARGE SCALE GENOMIC DNA]</scope>
    <source>
        <strain evidence="1">Lak_Megaphage_Sonny</strain>
    </source>
</reference>
<proteinExistence type="predicted"/>
<dbReference type="EMBL" id="OR769223">
    <property type="protein sequence ID" value="WQJ53645.1"/>
    <property type="molecule type" value="Genomic_DNA"/>
</dbReference>
<evidence type="ECO:0000313" key="2">
    <source>
        <dbReference type="Proteomes" id="UP001358193"/>
    </source>
</evidence>
<name>A0ABZ0Z372_9CAUD</name>
<accession>A0ABZ0Z372</accession>
<evidence type="ECO:0000313" key="1">
    <source>
        <dbReference type="EMBL" id="WQJ53645.1"/>
    </source>
</evidence>
<dbReference type="Proteomes" id="UP001358193">
    <property type="component" value="Segment"/>
</dbReference>
<keyword evidence="2" id="KW-1185">Reference proteome</keyword>
<protein>
    <submittedName>
        <fullName evidence="1">Uncharacterized protein</fullName>
    </submittedName>
</protein>
<organism evidence="1 2">
    <name type="scientific">phage Lak_Megaphage_Sonny</name>
    <dbReference type="NCBI Taxonomy" id="3109229"/>
    <lineage>
        <taxon>Viruses</taxon>
        <taxon>Duplodnaviria</taxon>
        <taxon>Heunggongvirae</taxon>
        <taxon>Uroviricota</taxon>
        <taxon>Caudoviricetes</taxon>
        <taxon>Caudoviricetes code 15 clade</taxon>
    </lineage>
</organism>